<feature type="domain" description="SpoOB alpha-helical" evidence="4">
    <location>
        <begin position="8"/>
        <end position="55"/>
    </location>
</feature>
<dbReference type="EMBL" id="JADBEL010000007">
    <property type="protein sequence ID" value="MBE1554584.1"/>
    <property type="molecule type" value="Genomic_DNA"/>
</dbReference>
<organism evidence="5 6">
    <name type="scientific">Sporosarcina limicola</name>
    <dbReference type="NCBI Taxonomy" id="34101"/>
    <lineage>
        <taxon>Bacteria</taxon>
        <taxon>Bacillati</taxon>
        <taxon>Bacillota</taxon>
        <taxon>Bacilli</taxon>
        <taxon>Bacillales</taxon>
        <taxon>Caryophanaceae</taxon>
        <taxon>Sporosarcina</taxon>
    </lineage>
</organism>
<sequence length="172" mass="19296">MGNDKLSVTEALKYARHDFLNELQLILSYIDLGKIPNAKEKIMESTENMRQIAMLERLGLPALESWLATFGWMYNSFSAKMTCEITSGIRQTDDGEVVSYLNRVFKDAVKAVEPTLEYEANLTVTASSTSWSITIIIKGALNNKQPAPETTGSFTVDETILNNQWTFMISGR</sequence>
<proteinExistence type="predicted"/>
<comment type="caution">
    <text evidence="5">The sequence shown here is derived from an EMBL/GenBank/DDBJ whole genome shotgun (WGS) entry which is preliminary data.</text>
</comment>
<name>A0A927MH41_9BACL</name>
<evidence type="ECO:0000259" key="4">
    <source>
        <dbReference type="Pfam" id="PF14689"/>
    </source>
</evidence>
<dbReference type="GO" id="GO:0000155">
    <property type="term" value="F:phosphorelay sensor kinase activity"/>
    <property type="evidence" value="ECO:0007669"/>
    <property type="project" value="InterPro"/>
</dbReference>
<dbReference type="SUPFAM" id="SSF55890">
    <property type="entry name" value="Sporulation response regulatory protein Spo0B"/>
    <property type="match status" value="1"/>
</dbReference>
<evidence type="ECO:0000256" key="3">
    <source>
        <dbReference type="ARBA" id="ARBA00022777"/>
    </source>
</evidence>
<accession>A0A927MH41</accession>
<keyword evidence="6" id="KW-1185">Reference proteome</keyword>
<evidence type="ECO:0000313" key="6">
    <source>
        <dbReference type="Proteomes" id="UP000658225"/>
    </source>
</evidence>
<keyword evidence="1" id="KW-0597">Phosphoprotein</keyword>
<keyword evidence="2 5" id="KW-0808">Transferase</keyword>
<evidence type="ECO:0000256" key="2">
    <source>
        <dbReference type="ARBA" id="ARBA00022679"/>
    </source>
</evidence>
<dbReference type="Pfam" id="PF14689">
    <property type="entry name" value="SPOB_a"/>
    <property type="match status" value="1"/>
</dbReference>
<dbReference type="AlphaFoldDB" id="A0A927MH41"/>
<protein>
    <submittedName>
        <fullName evidence="5">Stage 0 sporulation protein B (Sporulation initiation phosphotransferase)</fullName>
        <ecNumber evidence="5">2.7.-.-</ecNumber>
    </submittedName>
</protein>
<evidence type="ECO:0000313" key="5">
    <source>
        <dbReference type="EMBL" id="MBE1554584.1"/>
    </source>
</evidence>
<gene>
    <name evidence="5" type="ORF">H4683_001661</name>
</gene>
<keyword evidence="3" id="KW-0418">Kinase</keyword>
<dbReference type="InterPro" id="IPR039506">
    <property type="entry name" value="SPOB_a"/>
</dbReference>
<dbReference type="EC" id="2.7.-.-" evidence="5"/>
<dbReference type="Proteomes" id="UP000658225">
    <property type="component" value="Unassembled WGS sequence"/>
</dbReference>
<dbReference type="InterPro" id="IPR016120">
    <property type="entry name" value="Sig_transdc_His_kin_SpoOB"/>
</dbReference>
<evidence type="ECO:0000256" key="1">
    <source>
        <dbReference type="ARBA" id="ARBA00022553"/>
    </source>
</evidence>
<reference evidence="5" key="1">
    <citation type="submission" date="2020-10" db="EMBL/GenBank/DDBJ databases">
        <title>Genomic Encyclopedia of Type Strains, Phase IV (KMG-IV): sequencing the most valuable type-strain genomes for metagenomic binning, comparative biology and taxonomic classification.</title>
        <authorList>
            <person name="Goeker M."/>
        </authorList>
    </citation>
    <scope>NUCLEOTIDE SEQUENCE</scope>
    <source>
        <strain evidence="5">DSM 13886</strain>
    </source>
</reference>
<dbReference type="Gene3D" id="1.10.287.130">
    <property type="match status" value="1"/>
</dbReference>
<dbReference type="RefSeq" id="WP_192598364.1">
    <property type="nucleotide sequence ID" value="NZ_JADBEL010000007.1"/>
</dbReference>